<feature type="transmembrane region" description="Helical" evidence="4">
    <location>
        <begin position="163"/>
        <end position="184"/>
    </location>
</feature>
<dbReference type="InterPro" id="IPR050327">
    <property type="entry name" value="Proton-linked_MCT"/>
</dbReference>
<dbReference type="InterPro" id="IPR036259">
    <property type="entry name" value="MFS_trans_sf"/>
</dbReference>
<dbReference type="PROSITE" id="PS50850">
    <property type="entry name" value="MFS"/>
    <property type="match status" value="1"/>
</dbReference>
<dbReference type="CDD" id="cd17355">
    <property type="entry name" value="MFS_YcxA_like"/>
    <property type="match status" value="1"/>
</dbReference>
<feature type="transmembrane region" description="Helical" evidence="4">
    <location>
        <begin position="246"/>
        <end position="264"/>
    </location>
</feature>
<feature type="domain" description="Major facilitator superfamily (MFS) profile" evidence="5">
    <location>
        <begin position="6"/>
        <end position="391"/>
    </location>
</feature>
<evidence type="ECO:0000256" key="4">
    <source>
        <dbReference type="SAM" id="Phobius"/>
    </source>
</evidence>
<feature type="transmembrane region" description="Helical" evidence="4">
    <location>
        <begin position="133"/>
        <end position="151"/>
    </location>
</feature>
<organism evidence="6 7">
    <name type="scientific">Rhodocista pekingensis</name>
    <dbReference type="NCBI Taxonomy" id="201185"/>
    <lineage>
        <taxon>Bacteria</taxon>
        <taxon>Pseudomonadati</taxon>
        <taxon>Pseudomonadota</taxon>
        <taxon>Alphaproteobacteria</taxon>
        <taxon>Rhodospirillales</taxon>
        <taxon>Azospirillaceae</taxon>
        <taxon>Rhodocista</taxon>
    </lineage>
</organism>
<dbReference type="Pfam" id="PF07690">
    <property type="entry name" value="MFS_1"/>
    <property type="match status" value="1"/>
</dbReference>
<evidence type="ECO:0000313" key="7">
    <source>
        <dbReference type="Proteomes" id="UP001596456"/>
    </source>
</evidence>
<feature type="transmembrane region" description="Helical" evidence="4">
    <location>
        <begin position="302"/>
        <end position="328"/>
    </location>
</feature>
<reference evidence="7" key="1">
    <citation type="journal article" date="2019" name="Int. J. Syst. Evol. Microbiol.">
        <title>The Global Catalogue of Microorganisms (GCM) 10K type strain sequencing project: providing services to taxonomists for standard genome sequencing and annotation.</title>
        <authorList>
            <consortium name="The Broad Institute Genomics Platform"/>
            <consortium name="The Broad Institute Genome Sequencing Center for Infectious Disease"/>
            <person name="Wu L."/>
            <person name="Ma J."/>
        </authorList>
    </citation>
    <scope>NUCLEOTIDE SEQUENCE [LARGE SCALE GENOMIC DNA]</scope>
    <source>
        <strain evidence="7">CGMCC 1.16275</strain>
    </source>
</reference>
<name>A0ABW2KWH5_9PROT</name>
<dbReference type="Proteomes" id="UP001596456">
    <property type="component" value="Unassembled WGS sequence"/>
</dbReference>
<dbReference type="EMBL" id="JBHTCM010000010">
    <property type="protein sequence ID" value="MFC7333527.1"/>
    <property type="molecule type" value="Genomic_DNA"/>
</dbReference>
<keyword evidence="3 4" id="KW-0472">Membrane</keyword>
<dbReference type="PANTHER" id="PTHR11360:SF284">
    <property type="entry name" value="EG:103B4.3 PROTEIN-RELATED"/>
    <property type="match status" value="1"/>
</dbReference>
<feature type="transmembrane region" description="Helical" evidence="4">
    <location>
        <begin position="276"/>
        <end position="296"/>
    </location>
</feature>
<keyword evidence="7" id="KW-1185">Reference proteome</keyword>
<feature type="transmembrane region" description="Helical" evidence="4">
    <location>
        <begin position="367"/>
        <end position="386"/>
    </location>
</feature>
<dbReference type="SUPFAM" id="SSF103473">
    <property type="entry name" value="MFS general substrate transporter"/>
    <property type="match status" value="1"/>
</dbReference>
<evidence type="ECO:0000313" key="6">
    <source>
        <dbReference type="EMBL" id="MFC7333527.1"/>
    </source>
</evidence>
<evidence type="ECO:0000259" key="5">
    <source>
        <dbReference type="PROSITE" id="PS50850"/>
    </source>
</evidence>
<evidence type="ECO:0000256" key="2">
    <source>
        <dbReference type="ARBA" id="ARBA00022989"/>
    </source>
</evidence>
<keyword evidence="2 4" id="KW-1133">Transmembrane helix</keyword>
<keyword evidence="1 4" id="KW-0812">Transmembrane</keyword>
<feature type="transmembrane region" description="Helical" evidence="4">
    <location>
        <begin position="212"/>
        <end position="234"/>
    </location>
</feature>
<comment type="caution">
    <text evidence="6">The sequence shown here is derived from an EMBL/GenBank/DDBJ whole genome shotgun (WGS) entry which is preliminary data.</text>
</comment>
<feature type="transmembrane region" description="Helical" evidence="4">
    <location>
        <begin position="98"/>
        <end position="121"/>
    </location>
</feature>
<evidence type="ECO:0000256" key="3">
    <source>
        <dbReference type="ARBA" id="ARBA00023136"/>
    </source>
</evidence>
<dbReference type="InterPro" id="IPR011701">
    <property type="entry name" value="MFS"/>
</dbReference>
<dbReference type="PANTHER" id="PTHR11360">
    <property type="entry name" value="MONOCARBOXYLATE TRANSPORTER"/>
    <property type="match status" value="1"/>
</dbReference>
<sequence length="399" mass="40226">MAPTRPLLVLTCGSLALALALGIRQDFGLLLAPMAADTGWSLAGLAFGLAVQQLVWGVAQPLVGALADVKGPRIVVAGGGAAFVAGLLLMGFGGSLPLFQLGAGLFIGTALAAVGFSVVLGTVARAAPEARRSLYLGLASAGGSFGMFAFVPLGQGLIGGLGWQGALLALALTALAIPVLALALGGPPPAHRTLPGGGLGQALRAASRHDGFWLLTAGFFVCGFHVAFISVHLPGYVAACGLAPEIGAWSLALVGLFNVAGSLVAGQLGGRHRPKFLLSGIYFARGLVLLAFLLSAKTPAVTLAFAAAMGFLWLSTVPLTTGVVAGIFGPTYVSTLFGLVFLGHQIGAFLGAWAGGLSVEWLGSYDAVWWASVALAFFAALVHLPIRDARLPQSAAGAA</sequence>
<feature type="transmembrane region" description="Helical" evidence="4">
    <location>
        <begin position="335"/>
        <end position="355"/>
    </location>
</feature>
<feature type="transmembrane region" description="Helical" evidence="4">
    <location>
        <begin position="38"/>
        <end position="59"/>
    </location>
</feature>
<evidence type="ECO:0000256" key="1">
    <source>
        <dbReference type="ARBA" id="ARBA00022692"/>
    </source>
</evidence>
<protein>
    <submittedName>
        <fullName evidence="6">MFS transporter</fullName>
    </submittedName>
</protein>
<dbReference type="Gene3D" id="1.20.1250.20">
    <property type="entry name" value="MFS general substrate transporter like domains"/>
    <property type="match status" value="2"/>
</dbReference>
<dbReference type="RefSeq" id="WP_377358660.1">
    <property type="nucleotide sequence ID" value="NZ_JBHTCM010000010.1"/>
</dbReference>
<proteinExistence type="predicted"/>
<gene>
    <name evidence="6" type="ORF">ACFQPS_10170</name>
</gene>
<feature type="transmembrane region" description="Helical" evidence="4">
    <location>
        <begin position="71"/>
        <end position="92"/>
    </location>
</feature>
<dbReference type="InterPro" id="IPR020846">
    <property type="entry name" value="MFS_dom"/>
</dbReference>
<accession>A0ABW2KWH5</accession>